<protein>
    <recommendedName>
        <fullName evidence="2">NADH:ubiquinone reductase (H(+)-translocating)</fullName>
        <ecNumber evidence="2">7.1.1.2</ecNumber>
    </recommendedName>
    <alternativeName>
        <fullName evidence="6">NADH dehydrogenase subunit 5</fullName>
    </alternativeName>
</protein>
<keyword evidence="10" id="KW-0496">Mitochondrion</keyword>
<dbReference type="GO" id="GO:0016020">
    <property type="term" value="C:membrane"/>
    <property type="evidence" value="ECO:0007669"/>
    <property type="project" value="UniProtKB-SubCell"/>
</dbReference>
<evidence type="ECO:0000256" key="4">
    <source>
        <dbReference type="ARBA" id="ARBA00022989"/>
    </source>
</evidence>
<dbReference type="InterPro" id="IPR003945">
    <property type="entry name" value="NU5C-like"/>
</dbReference>
<evidence type="ECO:0000259" key="9">
    <source>
        <dbReference type="Pfam" id="PF00361"/>
    </source>
</evidence>
<feature type="transmembrane region" description="Helical" evidence="8">
    <location>
        <begin position="417"/>
        <end position="442"/>
    </location>
</feature>
<feature type="transmembrane region" description="Helical" evidence="8">
    <location>
        <begin position="501"/>
        <end position="523"/>
    </location>
</feature>
<feature type="transmembrane region" description="Helical" evidence="8">
    <location>
        <begin position="390"/>
        <end position="410"/>
    </location>
</feature>
<dbReference type="EMBL" id="AB731760">
    <property type="protein sequence ID" value="BAN15653.1"/>
    <property type="molecule type" value="Genomic_DNA"/>
</dbReference>
<dbReference type="PANTHER" id="PTHR42829">
    <property type="entry name" value="NADH-UBIQUINONE OXIDOREDUCTASE CHAIN 5"/>
    <property type="match status" value="1"/>
</dbReference>
<dbReference type="Pfam" id="PF00361">
    <property type="entry name" value="Proton_antipo_M"/>
    <property type="match status" value="1"/>
</dbReference>
<evidence type="ECO:0000256" key="3">
    <source>
        <dbReference type="ARBA" id="ARBA00022692"/>
    </source>
</evidence>
<keyword evidence="3 8" id="KW-0812">Transmembrane</keyword>
<dbReference type="PANTHER" id="PTHR42829:SF2">
    <property type="entry name" value="NADH-UBIQUINONE OXIDOREDUCTASE CHAIN 5"/>
    <property type="match status" value="1"/>
</dbReference>
<proteinExistence type="predicted"/>
<sequence>MLVLFAGSLILCILVFCFILFNLGWCASVSFLSLSSYSWLINFNFDIVSIGVLLMLGICFFYVSFYTSHYFSNDLLWLDLYKIIVLFVGVMSLLVSSGDFVSTLIFWEYLGVVSFFLILFYSNFLSLRSSIVTLVSSRFGDVCLFLLISLNYFLYNNWLPAVIYFFLIILTKSASFPFISWLLEAMRAPTPVSSLVHSSTLVAAGVWFVMRYDILDYLSSYSLISFSVVLILSIIITGLCGLFFLDLKKIIALSTCNNICWCILYLIFGNVTLSLFQLLSHGVSKCILFMLIGDIMSGSGGSQASNCVYVSTFYGNWNLFSVFIAVTGLAGVPFIGVFFTKHFLLSMMIGVENIIIVLMFSLCMWLSYLYSFRLCAIIFNFKSSSSFGVLFFFNSGAIVCGWLFINFYVVSVLDENVYLGIINSVGLVLFQILSVIIIYLSYESNIFSNWSSSLFGCDNLVEACYTSFYKWVNYVSLFFFRWDNNVFNFLTGLGLNSMNNIFNWLLINFLVFSIFGITLYVIFL</sequence>
<evidence type="ECO:0000256" key="2">
    <source>
        <dbReference type="ARBA" id="ARBA00012944"/>
    </source>
</evidence>
<comment type="subcellular location">
    <subcellularLocation>
        <location evidence="1">Membrane</location>
        <topology evidence="1">Multi-pass membrane protein</topology>
    </subcellularLocation>
</comment>
<dbReference type="GO" id="GO:0015990">
    <property type="term" value="P:electron transport coupled proton transport"/>
    <property type="evidence" value="ECO:0007669"/>
    <property type="project" value="TreeGrafter"/>
</dbReference>
<evidence type="ECO:0000256" key="8">
    <source>
        <dbReference type="SAM" id="Phobius"/>
    </source>
</evidence>
<feature type="transmembrane region" description="Helical" evidence="8">
    <location>
        <begin position="106"/>
        <end position="127"/>
    </location>
</feature>
<feature type="transmembrane region" description="Helical" evidence="8">
    <location>
        <begin position="351"/>
        <end position="370"/>
    </location>
</feature>
<evidence type="ECO:0000256" key="6">
    <source>
        <dbReference type="ARBA" id="ARBA00031027"/>
    </source>
</evidence>
<keyword evidence="4 8" id="KW-1133">Transmembrane helix</keyword>
<dbReference type="EC" id="7.1.1.2" evidence="2"/>
<feature type="transmembrane region" description="Helical" evidence="8">
    <location>
        <begin position="139"/>
        <end position="155"/>
    </location>
</feature>
<dbReference type="GO" id="GO:0008137">
    <property type="term" value="F:NADH dehydrogenase (ubiquinone) activity"/>
    <property type="evidence" value="ECO:0007669"/>
    <property type="project" value="UniProtKB-EC"/>
</dbReference>
<gene>
    <name evidence="10" type="primary">nad5</name>
</gene>
<name>N0DP22_9CEST</name>
<feature type="transmembrane region" description="Helical" evidence="8">
    <location>
        <begin position="259"/>
        <end position="279"/>
    </location>
</feature>
<geneLocation type="mitochondrion" evidence="10"/>
<feature type="transmembrane region" description="Helical" evidence="8">
    <location>
        <begin position="36"/>
        <end position="63"/>
    </location>
</feature>
<evidence type="ECO:0000256" key="1">
    <source>
        <dbReference type="ARBA" id="ARBA00004141"/>
    </source>
</evidence>
<feature type="transmembrane region" description="Helical" evidence="8">
    <location>
        <begin position="75"/>
        <end position="94"/>
    </location>
</feature>
<evidence type="ECO:0000256" key="5">
    <source>
        <dbReference type="ARBA" id="ARBA00023136"/>
    </source>
</evidence>
<evidence type="ECO:0000313" key="10">
    <source>
        <dbReference type="EMBL" id="BAN15653.1"/>
    </source>
</evidence>
<comment type="catalytic activity">
    <reaction evidence="7">
        <text>a ubiquinone + NADH + 5 H(+)(in) = a ubiquinol + NAD(+) + 4 H(+)(out)</text>
        <dbReference type="Rhea" id="RHEA:29091"/>
        <dbReference type="Rhea" id="RHEA-COMP:9565"/>
        <dbReference type="Rhea" id="RHEA-COMP:9566"/>
        <dbReference type="ChEBI" id="CHEBI:15378"/>
        <dbReference type="ChEBI" id="CHEBI:16389"/>
        <dbReference type="ChEBI" id="CHEBI:17976"/>
        <dbReference type="ChEBI" id="CHEBI:57540"/>
        <dbReference type="ChEBI" id="CHEBI:57945"/>
        <dbReference type="EC" id="7.1.1.2"/>
    </reaction>
</comment>
<accession>N0DP22</accession>
<feature type="transmembrane region" description="Helical" evidence="8">
    <location>
        <begin position="161"/>
        <end position="183"/>
    </location>
</feature>
<dbReference type="InterPro" id="IPR001750">
    <property type="entry name" value="ND/Mrp_TM"/>
</dbReference>
<dbReference type="GO" id="GO:0042773">
    <property type="term" value="P:ATP synthesis coupled electron transport"/>
    <property type="evidence" value="ECO:0007669"/>
    <property type="project" value="InterPro"/>
</dbReference>
<dbReference type="GO" id="GO:0003954">
    <property type="term" value="F:NADH dehydrogenase activity"/>
    <property type="evidence" value="ECO:0007669"/>
    <property type="project" value="TreeGrafter"/>
</dbReference>
<feature type="transmembrane region" description="Helical" evidence="8">
    <location>
        <begin position="195"/>
        <end position="212"/>
    </location>
</feature>
<reference evidence="10" key="1">
    <citation type="journal article" date="2013" name="Int. J. Parasitol.">
        <title>Molecular phylogeny of the genus Taenia (Cestoda: Taeniidae): Proposals for the resurrection of Hydatigera Lamarck, 1816 and the creation of a new genus Versteria.</title>
        <authorList>
            <person name="Nakao M."/>
            <person name="Lavikainen A."/>
            <person name="Iwaki T."/>
            <person name="Haukisalmi V."/>
            <person name="Konyaev S."/>
            <person name="Oku Y."/>
            <person name="Okamoto M."/>
            <person name="Ito A."/>
        </authorList>
    </citation>
    <scope>NUCLEOTIDE SEQUENCE</scope>
    <source>
        <strain evidence="10">TpaSp</strain>
    </source>
</reference>
<organism evidence="10">
    <name type="scientific">Hydatigera parva</name>
    <dbReference type="NCBI Taxonomy" id="1434711"/>
    <lineage>
        <taxon>Eukaryota</taxon>
        <taxon>Metazoa</taxon>
        <taxon>Spiralia</taxon>
        <taxon>Lophotrochozoa</taxon>
        <taxon>Platyhelminthes</taxon>
        <taxon>Cestoda</taxon>
        <taxon>Eucestoda</taxon>
        <taxon>Cyclophyllidea</taxon>
        <taxon>Taeniidae</taxon>
        <taxon>Hydatigera</taxon>
    </lineage>
</organism>
<dbReference type="AlphaFoldDB" id="N0DP22"/>
<feature type="transmembrane region" description="Helical" evidence="8">
    <location>
        <begin position="224"/>
        <end position="247"/>
    </location>
</feature>
<feature type="domain" description="NADH:quinone oxidoreductase/Mrp antiporter transmembrane" evidence="9">
    <location>
        <begin position="97"/>
        <end position="362"/>
    </location>
</feature>
<feature type="transmembrane region" description="Helical" evidence="8">
    <location>
        <begin position="319"/>
        <end position="339"/>
    </location>
</feature>
<evidence type="ECO:0000256" key="7">
    <source>
        <dbReference type="ARBA" id="ARBA00049551"/>
    </source>
</evidence>
<keyword evidence="5 8" id="KW-0472">Membrane</keyword>